<dbReference type="GO" id="GO:0003796">
    <property type="term" value="F:lysozyme activity"/>
    <property type="evidence" value="ECO:0007669"/>
    <property type="project" value="InterPro"/>
</dbReference>
<feature type="non-terminal residue" evidence="4">
    <location>
        <position position="1"/>
    </location>
</feature>
<evidence type="ECO:0000256" key="3">
    <source>
        <dbReference type="ARBA" id="ARBA00023295"/>
    </source>
</evidence>
<evidence type="ECO:0000256" key="1">
    <source>
        <dbReference type="ARBA" id="ARBA00010646"/>
    </source>
</evidence>
<sequence length="146" mass="16174">GIDVSHYDGAINWRTVKVSGHGSFAYIKAQDGEHTYDSYFTANRTGASAAGVPWGPYLFFRPYSVFSAKIQATSFWDTIKGTGYSLTPVVDVEVYENAHTSVELRADLQAFCDLFQQLSGVKPVIYTYTSFITENALASHFSGYKL</sequence>
<dbReference type="PROSITE" id="PS51904">
    <property type="entry name" value="GLYCOSYL_HYDROL_F25_2"/>
    <property type="match status" value="1"/>
</dbReference>
<reference evidence="4" key="1">
    <citation type="journal article" date="2013" name="Environ. Microbiol.">
        <title>Seasonally variable intestinal metagenomes of the red palm weevil (Rhynchophorus ferrugineus).</title>
        <authorList>
            <person name="Jia S."/>
            <person name="Zhang X."/>
            <person name="Zhang G."/>
            <person name="Yin A."/>
            <person name="Zhang S."/>
            <person name="Li F."/>
            <person name="Wang L."/>
            <person name="Zhao D."/>
            <person name="Yun Q."/>
            <person name="Tala"/>
            <person name="Wang J."/>
            <person name="Sun G."/>
            <person name="Baabdullah M."/>
            <person name="Yu X."/>
            <person name="Hu S."/>
            <person name="Al-Mssallem I.S."/>
            <person name="Yu J."/>
        </authorList>
    </citation>
    <scope>NUCLEOTIDE SEQUENCE</scope>
</reference>
<dbReference type="GO" id="GO:0009253">
    <property type="term" value="P:peptidoglycan catabolic process"/>
    <property type="evidence" value="ECO:0007669"/>
    <property type="project" value="InterPro"/>
</dbReference>
<dbReference type="PANTHER" id="PTHR34135">
    <property type="entry name" value="LYSOZYME"/>
    <property type="match status" value="1"/>
</dbReference>
<dbReference type="EMBL" id="KF118915">
    <property type="protein sequence ID" value="AIA86179.1"/>
    <property type="molecule type" value="Genomic_DNA"/>
</dbReference>
<accession>A0A060BTC0</accession>
<keyword evidence="3" id="KW-0326">Glycosidase</keyword>
<comment type="similarity">
    <text evidence="1">Belongs to the glycosyl hydrolase 25 family.</text>
</comment>
<dbReference type="GO" id="GO:0016998">
    <property type="term" value="P:cell wall macromolecule catabolic process"/>
    <property type="evidence" value="ECO:0007669"/>
    <property type="project" value="InterPro"/>
</dbReference>
<evidence type="ECO:0000313" key="4">
    <source>
        <dbReference type="EMBL" id="AIA86179.1"/>
    </source>
</evidence>
<evidence type="ECO:0000256" key="2">
    <source>
        <dbReference type="ARBA" id="ARBA00022801"/>
    </source>
</evidence>
<dbReference type="CDD" id="cd00599">
    <property type="entry name" value="GH25_muramidase"/>
    <property type="match status" value="1"/>
</dbReference>
<keyword evidence="2" id="KW-0378">Hydrolase</keyword>
<dbReference type="InterPro" id="IPR002053">
    <property type="entry name" value="Glyco_hydro_25"/>
</dbReference>
<proteinExistence type="inferred from homology"/>
<name>A0A060BTC0_9FIRM</name>
<dbReference type="InterPro" id="IPR018077">
    <property type="entry name" value="Glyco_hydro_fam25_subgr"/>
</dbReference>
<feature type="non-terminal residue" evidence="4">
    <location>
        <position position="146"/>
    </location>
</feature>
<dbReference type="Gene3D" id="3.20.20.80">
    <property type="entry name" value="Glycosidases"/>
    <property type="match status" value="1"/>
</dbReference>
<dbReference type="InterPro" id="IPR017853">
    <property type="entry name" value="GH"/>
</dbReference>
<dbReference type="SMART" id="SM00641">
    <property type="entry name" value="Glyco_25"/>
    <property type="match status" value="1"/>
</dbReference>
<protein>
    <submittedName>
        <fullName evidence="4">Glyco_hydro_25</fullName>
    </submittedName>
</protein>
<organism evidence="4">
    <name type="scientific">uncultured Ethanoligenens sp</name>
    <dbReference type="NCBI Taxonomy" id="286556"/>
    <lineage>
        <taxon>Bacteria</taxon>
        <taxon>Bacillati</taxon>
        <taxon>Bacillota</taxon>
        <taxon>Clostridia</taxon>
        <taxon>Eubacteriales</taxon>
        <taxon>Oscillospiraceae</taxon>
        <taxon>Ethanoligenens</taxon>
        <taxon>environmental samples</taxon>
    </lineage>
</organism>
<dbReference type="PANTHER" id="PTHR34135:SF2">
    <property type="entry name" value="LYSOZYME"/>
    <property type="match status" value="1"/>
</dbReference>
<dbReference type="Pfam" id="PF01183">
    <property type="entry name" value="Glyco_hydro_25"/>
    <property type="match status" value="1"/>
</dbReference>
<dbReference type="GO" id="GO:0016052">
    <property type="term" value="P:carbohydrate catabolic process"/>
    <property type="evidence" value="ECO:0007669"/>
    <property type="project" value="TreeGrafter"/>
</dbReference>
<dbReference type="AlphaFoldDB" id="A0A060BTC0"/>
<dbReference type="SUPFAM" id="SSF51445">
    <property type="entry name" value="(Trans)glycosidases"/>
    <property type="match status" value="1"/>
</dbReference>